<keyword evidence="3" id="KW-1185">Reference proteome</keyword>
<dbReference type="AlphaFoldDB" id="A0A9D4GQ40"/>
<protein>
    <submittedName>
        <fullName evidence="2">Uncharacterized protein</fullName>
    </submittedName>
</protein>
<evidence type="ECO:0000313" key="3">
    <source>
        <dbReference type="Proteomes" id="UP000828390"/>
    </source>
</evidence>
<organism evidence="2 3">
    <name type="scientific">Dreissena polymorpha</name>
    <name type="common">Zebra mussel</name>
    <name type="synonym">Mytilus polymorpha</name>
    <dbReference type="NCBI Taxonomy" id="45954"/>
    <lineage>
        <taxon>Eukaryota</taxon>
        <taxon>Metazoa</taxon>
        <taxon>Spiralia</taxon>
        <taxon>Lophotrochozoa</taxon>
        <taxon>Mollusca</taxon>
        <taxon>Bivalvia</taxon>
        <taxon>Autobranchia</taxon>
        <taxon>Heteroconchia</taxon>
        <taxon>Euheterodonta</taxon>
        <taxon>Imparidentia</taxon>
        <taxon>Neoheterodontei</taxon>
        <taxon>Myida</taxon>
        <taxon>Dreissenoidea</taxon>
        <taxon>Dreissenidae</taxon>
        <taxon>Dreissena</taxon>
    </lineage>
</organism>
<reference evidence="2" key="2">
    <citation type="submission" date="2020-11" db="EMBL/GenBank/DDBJ databases">
        <authorList>
            <person name="McCartney M.A."/>
            <person name="Auch B."/>
            <person name="Kono T."/>
            <person name="Mallez S."/>
            <person name="Becker A."/>
            <person name="Gohl D.M."/>
            <person name="Silverstein K.A.T."/>
            <person name="Koren S."/>
            <person name="Bechman K.B."/>
            <person name="Herman A."/>
            <person name="Abrahante J.E."/>
            <person name="Garbe J."/>
        </authorList>
    </citation>
    <scope>NUCLEOTIDE SEQUENCE</scope>
    <source>
        <strain evidence="2">Duluth1</strain>
        <tissue evidence="2">Whole animal</tissue>
    </source>
</reference>
<name>A0A9D4GQ40_DREPO</name>
<reference evidence="2" key="1">
    <citation type="journal article" date="2019" name="bioRxiv">
        <title>The Genome of the Zebra Mussel, Dreissena polymorpha: A Resource for Invasive Species Research.</title>
        <authorList>
            <person name="McCartney M.A."/>
            <person name="Auch B."/>
            <person name="Kono T."/>
            <person name="Mallez S."/>
            <person name="Zhang Y."/>
            <person name="Obille A."/>
            <person name="Becker A."/>
            <person name="Abrahante J.E."/>
            <person name="Garbe J."/>
            <person name="Badalamenti J.P."/>
            <person name="Herman A."/>
            <person name="Mangelson H."/>
            <person name="Liachko I."/>
            <person name="Sullivan S."/>
            <person name="Sone E.D."/>
            <person name="Koren S."/>
            <person name="Silverstein K.A.T."/>
            <person name="Beckman K.B."/>
            <person name="Gohl D.M."/>
        </authorList>
    </citation>
    <scope>NUCLEOTIDE SEQUENCE</scope>
    <source>
        <strain evidence="2">Duluth1</strain>
        <tissue evidence="2">Whole animal</tissue>
    </source>
</reference>
<dbReference type="EMBL" id="JAIWYP010000005">
    <property type="protein sequence ID" value="KAH3819701.1"/>
    <property type="molecule type" value="Genomic_DNA"/>
</dbReference>
<evidence type="ECO:0000313" key="2">
    <source>
        <dbReference type="EMBL" id="KAH3819703.1"/>
    </source>
</evidence>
<accession>A0A9D4GQ40</accession>
<evidence type="ECO:0000313" key="1">
    <source>
        <dbReference type="EMBL" id="KAH3819701.1"/>
    </source>
</evidence>
<gene>
    <name evidence="1" type="ORF">DPMN_121444</name>
    <name evidence="2" type="ORF">DPMN_121446</name>
</gene>
<dbReference type="Proteomes" id="UP000828390">
    <property type="component" value="Unassembled WGS sequence"/>
</dbReference>
<proteinExistence type="predicted"/>
<comment type="caution">
    <text evidence="2">The sequence shown here is derived from an EMBL/GenBank/DDBJ whole genome shotgun (WGS) entry which is preliminary data.</text>
</comment>
<sequence>MKLTYRDEFHSKDCSLSKAHLSVTEMQIYSVFHLVQQDAIKKTFLGWTTAGLLGSWSRN</sequence>
<dbReference type="EMBL" id="JAIWYP010000005">
    <property type="protein sequence ID" value="KAH3819703.1"/>
    <property type="molecule type" value="Genomic_DNA"/>
</dbReference>